<dbReference type="RefSeq" id="WP_057904622.1">
    <property type="nucleotide sequence ID" value="NZ_AZDA01000060.1"/>
</dbReference>
<dbReference type="SFLD" id="SFLDS00003">
    <property type="entry name" value="Haloacid_Dehalogenase"/>
    <property type="match status" value="1"/>
</dbReference>
<sequence>MTAFIFDVDDTLYDQRQPFQQAFDATFDLPDVPLQQVYLLSRQLSDQVFHDTETGKLPIQAMWIYRIQGALAHYHHTISDQQALAFQTAYQAAQHRITLLNDVRQTLDFCQQQHATLGVITNGPDTHQRAKIAQLGLTNWIPNQQTFTSGGLHLAKPDPRIFQHVARQLHLNPHQTFYVGDSFENDVIGAKQAGWQSIWINRQQRPRLHHQAQPDFIVNAQQSLLQTVQTILQQKG</sequence>
<dbReference type="InterPro" id="IPR006439">
    <property type="entry name" value="HAD-SF_hydro_IA"/>
</dbReference>
<name>A0A0R1GYM8_9LACO</name>
<keyword evidence="3" id="KW-0378">Hydrolase</keyword>
<evidence type="ECO:0000256" key="1">
    <source>
        <dbReference type="ARBA" id="ARBA00001946"/>
    </source>
</evidence>
<dbReference type="Gene3D" id="3.40.50.1000">
    <property type="entry name" value="HAD superfamily/HAD-like"/>
    <property type="match status" value="1"/>
</dbReference>
<dbReference type="InterPro" id="IPR051400">
    <property type="entry name" value="HAD-like_hydrolase"/>
</dbReference>
<dbReference type="PRINTS" id="PR00413">
    <property type="entry name" value="HADHALOGNASE"/>
</dbReference>
<reference evidence="5 6" key="1">
    <citation type="journal article" date="2015" name="Genome Announc.">
        <title>Expanding the biotechnology potential of lactobacilli through comparative genomics of 213 strains and associated genera.</title>
        <authorList>
            <person name="Sun Z."/>
            <person name="Harris H.M."/>
            <person name="McCann A."/>
            <person name="Guo C."/>
            <person name="Argimon S."/>
            <person name="Zhang W."/>
            <person name="Yang X."/>
            <person name="Jeffery I.B."/>
            <person name="Cooney J.C."/>
            <person name="Kagawa T.F."/>
            <person name="Liu W."/>
            <person name="Song Y."/>
            <person name="Salvetti E."/>
            <person name="Wrobel A."/>
            <person name="Rasinkangas P."/>
            <person name="Parkhill J."/>
            <person name="Rea M.C."/>
            <person name="O'Sullivan O."/>
            <person name="Ritari J."/>
            <person name="Douillard F.P."/>
            <person name="Paul Ross R."/>
            <person name="Yang R."/>
            <person name="Briner A.E."/>
            <person name="Felis G.E."/>
            <person name="de Vos W.M."/>
            <person name="Barrangou R."/>
            <person name="Klaenhammer T.R."/>
            <person name="Caufield P.W."/>
            <person name="Cui Y."/>
            <person name="Zhang H."/>
            <person name="O'Toole P.W."/>
        </authorList>
    </citation>
    <scope>NUCLEOTIDE SEQUENCE [LARGE SCALE GENOMIC DNA]</scope>
    <source>
        <strain evidence="5 6">DSM 20003</strain>
    </source>
</reference>
<dbReference type="SUPFAM" id="SSF56784">
    <property type="entry name" value="HAD-like"/>
    <property type="match status" value="1"/>
</dbReference>
<evidence type="ECO:0000256" key="4">
    <source>
        <dbReference type="ARBA" id="ARBA00022842"/>
    </source>
</evidence>
<dbReference type="GO" id="GO:0046872">
    <property type="term" value="F:metal ion binding"/>
    <property type="evidence" value="ECO:0007669"/>
    <property type="project" value="UniProtKB-KW"/>
</dbReference>
<dbReference type="OrthoDB" id="25198at2"/>
<dbReference type="NCBIfam" id="TIGR01509">
    <property type="entry name" value="HAD-SF-IA-v3"/>
    <property type="match status" value="1"/>
</dbReference>
<dbReference type="InterPro" id="IPR036412">
    <property type="entry name" value="HAD-like_sf"/>
</dbReference>
<keyword evidence="6" id="KW-1185">Reference proteome</keyword>
<dbReference type="AlphaFoldDB" id="A0A0R1GYM8"/>
<dbReference type="Proteomes" id="UP000051461">
    <property type="component" value="Unassembled WGS sequence"/>
</dbReference>
<comment type="caution">
    <text evidence="5">The sequence shown here is derived from an EMBL/GenBank/DDBJ whole genome shotgun (WGS) entry which is preliminary data.</text>
</comment>
<dbReference type="PANTHER" id="PTHR46470:SF2">
    <property type="entry name" value="GLYCERALDEHYDE 3-PHOSPHATE PHOSPHATASE"/>
    <property type="match status" value="1"/>
</dbReference>
<dbReference type="NCBIfam" id="TIGR01549">
    <property type="entry name" value="HAD-SF-IA-v1"/>
    <property type="match status" value="1"/>
</dbReference>
<protein>
    <submittedName>
        <fullName evidence="5">Uncharacterized protein</fullName>
    </submittedName>
</protein>
<dbReference type="SFLD" id="SFLDG01129">
    <property type="entry name" value="C1.5:_HAD__Beta-PGM__Phosphata"/>
    <property type="match status" value="1"/>
</dbReference>
<dbReference type="Gene3D" id="1.20.120.710">
    <property type="entry name" value="Haloacid dehalogenase hydrolase-like domain"/>
    <property type="match status" value="1"/>
</dbReference>
<keyword evidence="4" id="KW-0460">Magnesium</keyword>
<dbReference type="PANTHER" id="PTHR46470">
    <property type="entry name" value="N-ACYLNEURAMINATE-9-PHOSPHATASE"/>
    <property type="match status" value="1"/>
</dbReference>
<evidence type="ECO:0000256" key="2">
    <source>
        <dbReference type="ARBA" id="ARBA00022723"/>
    </source>
</evidence>
<evidence type="ECO:0000313" key="6">
    <source>
        <dbReference type="Proteomes" id="UP000051461"/>
    </source>
</evidence>
<dbReference type="Pfam" id="PF00702">
    <property type="entry name" value="Hydrolase"/>
    <property type="match status" value="1"/>
</dbReference>
<dbReference type="STRING" id="1423726.FC07_GL002981"/>
<evidence type="ECO:0000313" key="5">
    <source>
        <dbReference type="EMBL" id="KRK36564.1"/>
    </source>
</evidence>
<gene>
    <name evidence="5" type="ORF">FC07_GL002981</name>
</gene>
<dbReference type="EMBL" id="AZDA01000060">
    <property type="protein sequence ID" value="KRK36564.1"/>
    <property type="molecule type" value="Genomic_DNA"/>
</dbReference>
<dbReference type="GO" id="GO:0044281">
    <property type="term" value="P:small molecule metabolic process"/>
    <property type="evidence" value="ECO:0007669"/>
    <property type="project" value="UniProtKB-ARBA"/>
</dbReference>
<dbReference type="GO" id="GO:0016791">
    <property type="term" value="F:phosphatase activity"/>
    <property type="evidence" value="ECO:0007669"/>
    <property type="project" value="TreeGrafter"/>
</dbReference>
<evidence type="ECO:0000256" key="3">
    <source>
        <dbReference type="ARBA" id="ARBA00022801"/>
    </source>
</evidence>
<dbReference type="InterPro" id="IPR023214">
    <property type="entry name" value="HAD_sf"/>
</dbReference>
<dbReference type="PATRIC" id="fig|1423726.3.peg.3094"/>
<keyword evidence="2" id="KW-0479">Metal-binding</keyword>
<organism evidence="5 6">
    <name type="scientific">Loigolactobacillus bifermentans DSM 20003</name>
    <dbReference type="NCBI Taxonomy" id="1423726"/>
    <lineage>
        <taxon>Bacteria</taxon>
        <taxon>Bacillati</taxon>
        <taxon>Bacillota</taxon>
        <taxon>Bacilli</taxon>
        <taxon>Lactobacillales</taxon>
        <taxon>Lactobacillaceae</taxon>
        <taxon>Loigolactobacillus</taxon>
    </lineage>
</organism>
<accession>A0A0R1GYM8</accession>
<proteinExistence type="predicted"/>
<comment type="cofactor">
    <cofactor evidence="1">
        <name>Mg(2+)</name>
        <dbReference type="ChEBI" id="CHEBI:18420"/>
    </cofactor>
</comment>